<dbReference type="Proteomes" id="UP000654075">
    <property type="component" value="Unassembled WGS sequence"/>
</dbReference>
<reference evidence="3" key="1">
    <citation type="submission" date="2021-02" db="EMBL/GenBank/DDBJ databases">
        <authorList>
            <person name="Dougan E. K."/>
            <person name="Rhodes N."/>
            <person name="Thang M."/>
            <person name="Chan C."/>
        </authorList>
    </citation>
    <scope>NUCLEOTIDE SEQUENCE</scope>
</reference>
<dbReference type="AlphaFoldDB" id="A0A813D7Y9"/>
<feature type="coiled-coil region" evidence="1">
    <location>
        <begin position="216"/>
        <end position="243"/>
    </location>
</feature>
<keyword evidence="2" id="KW-0732">Signal</keyword>
<evidence type="ECO:0000256" key="2">
    <source>
        <dbReference type="SAM" id="SignalP"/>
    </source>
</evidence>
<proteinExistence type="predicted"/>
<evidence type="ECO:0000256" key="1">
    <source>
        <dbReference type="SAM" id="Coils"/>
    </source>
</evidence>
<dbReference type="EMBL" id="CAJNNV010000507">
    <property type="protein sequence ID" value="CAE8582834.1"/>
    <property type="molecule type" value="Genomic_DNA"/>
</dbReference>
<evidence type="ECO:0000313" key="4">
    <source>
        <dbReference type="Proteomes" id="UP000654075"/>
    </source>
</evidence>
<name>A0A813D7Y9_POLGL</name>
<keyword evidence="4" id="KW-1185">Reference proteome</keyword>
<comment type="caution">
    <text evidence="3">The sequence shown here is derived from an EMBL/GenBank/DDBJ whole genome shotgun (WGS) entry which is preliminary data.</text>
</comment>
<sequence length="521" mass="56262">MMTPPSIMCLMLLLATSAAGAVQPDRCEGDCKGARAQVLLQTGSVGRQRFAAHGSGEEFKDVQRVASMSLSEESSLVEDLVTEVLSTGHPLTGVQEEIIERLNESFVTETLPRLQKRHDSDQELLNVHAASFAHCDVDLETNSQKVSTLNSDQSSIESAHTECLAQEGSLQSSEKLMHEELTAYLKSIQSPSSMMPEQRAPTPAMDDFVAQNLEFFRSLSSSYDSLKEQISTVEAEVEAKTANCSEVGLEFDEKFCLWKTEVENAKSNYLNCRTEVGTLYRETLKAAHSNAEGRRADLAAVLKVQCYLRMLLDGTTQEKLKECNDAEHTSSALDIAEPQLLDLNQRVLDGLGAPGSQVQCTAAGSSDDGSLYGTYAAGDAATTYPATTYPAATTYLATTYPATTYLATTYPATTYPATTYPATTYPATTEAATTYPATTYPATTYPATTYPATTYPATTEAATTYPATTYPATTYPATTYPATTYPATTYPETTYPATTEAATTYPTTTYPATTYPATTVQ</sequence>
<organism evidence="3 4">
    <name type="scientific">Polarella glacialis</name>
    <name type="common">Dinoflagellate</name>
    <dbReference type="NCBI Taxonomy" id="89957"/>
    <lineage>
        <taxon>Eukaryota</taxon>
        <taxon>Sar</taxon>
        <taxon>Alveolata</taxon>
        <taxon>Dinophyceae</taxon>
        <taxon>Suessiales</taxon>
        <taxon>Suessiaceae</taxon>
        <taxon>Polarella</taxon>
    </lineage>
</organism>
<accession>A0A813D7Y9</accession>
<keyword evidence="1" id="KW-0175">Coiled coil</keyword>
<feature type="chain" id="PRO_5032394200" evidence="2">
    <location>
        <begin position="22"/>
        <end position="521"/>
    </location>
</feature>
<evidence type="ECO:0000313" key="3">
    <source>
        <dbReference type="EMBL" id="CAE8582834.1"/>
    </source>
</evidence>
<protein>
    <submittedName>
        <fullName evidence="3">Uncharacterized protein</fullName>
    </submittedName>
</protein>
<feature type="signal peptide" evidence="2">
    <location>
        <begin position="1"/>
        <end position="21"/>
    </location>
</feature>
<gene>
    <name evidence="3" type="ORF">PGLA1383_LOCUS1822</name>
</gene>